<feature type="domain" description="J" evidence="2">
    <location>
        <begin position="100"/>
        <end position="182"/>
    </location>
</feature>
<dbReference type="EMBL" id="JARJCM010000026">
    <property type="protein sequence ID" value="KAJ7039511.1"/>
    <property type="molecule type" value="Genomic_DNA"/>
</dbReference>
<dbReference type="SMART" id="SM00271">
    <property type="entry name" value="DnaJ"/>
    <property type="match status" value="1"/>
</dbReference>
<evidence type="ECO:0000256" key="1">
    <source>
        <dbReference type="SAM" id="MobiDB-lite"/>
    </source>
</evidence>
<feature type="compositionally biased region" description="Basic and acidic residues" evidence="1">
    <location>
        <begin position="349"/>
        <end position="358"/>
    </location>
</feature>
<dbReference type="PROSITE" id="PS50076">
    <property type="entry name" value="DNAJ_2"/>
    <property type="match status" value="1"/>
</dbReference>
<comment type="caution">
    <text evidence="3">The sequence shown here is derived from an EMBL/GenBank/DDBJ whole genome shotgun (WGS) entry which is preliminary data.</text>
</comment>
<dbReference type="GO" id="GO:0005829">
    <property type="term" value="C:cytosol"/>
    <property type="evidence" value="ECO:0007669"/>
    <property type="project" value="TreeGrafter"/>
</dbReference>
<dbReference type="Gene3D" id="1.10.287.110">
    <property type="entry name" value="DnaJ domain"/>
    <property type="match status" value="1"/>
</dbReference>
<feature type="region of interest" description="Disordered" evidence="1">
    <location>
        <begin position="62"/>
        <end position="87"/>
    </location>
</feature>
<organism evidence="3 4">
    <name type="scientific">Mycena alexandri</name>
    <dbReference type="NCBI Taxonomy" id="1745969"/>
    <lineage>
        <taxon>Eukaryota</taxon>
        <taxon>Fungi</taxon>
        <taxon>Dikarya</taxon>
        <taxon>Basidiomycota</taxon>
        <taxon>Agaricomycotina</taxon>
        <taxon>Agaricomycetes</taxon>
        <taxon>Agaricomycetidae</taxon>
        <taxon>Agaricales</taxon>
        <taxon>Marasmiineae</taxon>
        <taxon>Mycenaceae</taxon>
        <taxon>Mycena</taxon>
    </lineage>
</organism>
<dbReference type="CDD" id="cd06257">
    <property type="entry name" value="DnaJ"/>
    <property type="match status" value="1"/>
</dbReference>
<feature type="region of interest" description="Disordered" evidence="1">
    <location>
        <begin position="297"/>
        <end position="323"/>
    </location>
</feature>
<dbReference type="Proteomes" id="UP001218188">
    <property type="component" value="Unassembled WGS sequence"/>
</dbReference>
<dbReference type="GO" id="GO:0051083">
    <property type="term" value="P:'de novo' cotranslational protein folding"/>
    <property type="evidence" value="ECO:0007669"/>
    <property type="project" value="InterPro"/>
</dbReference>
<feature type="region of interest" description="Disordered" evidence="1">
    <location>
        <begin position="197"/>
        <end position="219"/>
    </location>
</feature>
<dbReference type="GO" id="GO:0030544">
    <property type="term" value="F:Hsp70 protein binding"/>
    <property type="evidence" value="ECO:0007669"/>
    <property type="project" value="InterPro"/>
</dbReference>
<dbReference type="InterPro" id="IPR018253">
    <property type="entry name" value="DnaJ_domain_CS"/>
</dbReference>
<sequence>MAIPALPASYSPPASTSKLTPFLTQPAGTLIAAGPAFLAHLQLTRHHAGDFSKHLAATAAARAAAQPANGNGEDDDLGVGEESEDEGLLSLDPKEWKKQDHYRVLGLSHLRFTANAAQIKVAHRKKVLRHHPDKKASDTTHTTASALGINVNTNDDAFFKCIQKAHEVLTNPERRRQFDSVDPVFLEEIDDVPTAADFKTASDKDAGEKKGAKGKSEGKKALPFLPTFAPIFAREARFSKTQPVPGLAVPTDGPPTKDPNDIEGHEFAALKAHVESFYDFWYNFDSWRSFEWLDKEVNEGSDSRDDKRYTEKKNKSERARRKKEDIARVRGIVDLCLSVDPRIKHIKQHEKEAREAKKTAPGKKGAAPAVSAAQAAKSKKEEEEEKKRKEEEEKTAKAEAKKAKAAAANAAKKARRAERAAEDGA</sequence>
<feature type="compositionally biased region" description="Basic and acidic residues" evidence="1">
    <location>
        <begin position="200"/>
        <end position="219"/>
    </location>
</feature>
<feature type="compositionally biased region" description="Basic and acidic residues" evidence="1">
    <location>
        <begin position="378"/>
        <end position="402"/>
    </location>
</feature>
<evidence type="ECO:0000313" key="4">
    <source>
        <dbReference type="Proteomes" id="UP001218188"/>
    </source>
</evidence>
<feature type="region of interest" description="Disordered" evidence="1">
    <location>
        <begin position="348"/>
        <end position="425"/>
    </location>
</feature>
<keyword evidence="4" id="KW-1185">Reference proteome</keyword>
<evidence type="ECO:0000259" key="2">
    <source>
        <dbReference type="PROSITE" id="PS50076"/>
    </source>
</evidence>
<dbReference type="Pfam" id="PF21884">
    <property type="entry name" value="ZUO1-like_ZHD"/>
    <property type="match status" value="1"/>
</dbReference>
<feature type="compositionally biased region" description="Low complexity" evidence="1">
    <location>
        <begin position="362"/>
        <end position="376"/>
    </location>
</feature>
<protein>
    <submittedName>
        <fullName evidence="3">DnaJ-domain-containing protein</fullName>
    </submittedName>
</protein>
<dbReference type="PANTHER" id="PTHR43999:SF1">
    <property type="entry name" value="DNAJ HOMOLOG SUBFAMILY C MEMBER 2"/>
    <property type="match status" value="1"/>
</dbReference>
<name>A0AAD6T498_9AGAR</name>
<dbReference type="InterPro" id="IPR054076">
    <property type="entry name" value="ZUO1-like_ZHD"/>
</dbReference>
<dbReference type="GO" id="GO:0006450">
    <property type="term" value="P:regulation of translational fidelity"/>
    <property type="evidence" value="ECO:0007669"/>
    <property type="project" value="InterPro"/>
</dbReference>
<dbReference type="InterPro" id="IPR001623">
    <property type="entry name" value="DnaJ_domain"/>
</dbReference>
<gene>
    <name evidence="3" type="ORF">C8F04DRAFT_1085533</name>
</gene>
<reference evidence="3" key="1">
    <citation type="submission" date="2023-03" db="EMBL/GenBank/DDBJ databases">
        <title>Massive genome expansion in bonnet fungi (Mycena s.s.) driven by repeated elements and novel gene families across ecological guilds.</title>
        <authorList>
            <consortium name="Lawrence Berkeley National Laboratory"/>
            <person name="Harder C.B."/>
            <person name="Miyauchi S."/>
            <person name="Viragh M."/>
            <person name="Kuo A."/>
            <person name="Thoen E."/>
            <person name="Andreopoulos B."/>
            <person name="Lu D."/>
            <person name="Skrede I."/>
            <person name="Drula E."/>
            <person name="Henrissat B."/>
            <person name="Morin E."/>
            <person name="Kohler A."/>
            <person name="Barry K."/>
            <person name="LaButti K."/>
            <person name="Morin E."/>
            <person name="Salamov A."/>
            <person name="Lipzen A."/>
            <person name="Mereny Z."/>
            <person name="Hegedus B."/>
            <person name="Baldrian P."/>
            <person name="Stursova M."/>
            <person name="Weitz H."/>
            <person name="Taylor A."/>
            <person name="Grigoriev I.V."/>
            <person name="Nagy L.G."/>
            <person name="Martin F."/>
            <person name="Kauserud H."/>
        </authorList>
    </citation>
    <scope>NUCLEOTIDE SEQUENCE</scope>
    <source>
        <strain evidence="3">CBHHK200</strain>
    </source>
</reference>
<dbReference type="InterPro" id="IPR036869">
    <property type="entry name" value="J_dom_sf"/>
</dbReference>
<dbReference type="GO" id="GO:0043022">
    <property type="term" value="F:ribosome binding"/>
    <property type="evidence" value="ECO:0007669"/>
    <property type="project" value="InterPro"/>
</dbReference>
<evidence type="ECO:0000313" key="3">
    <source>
        <dbReference type="EMBL" id="KAJ7039511.1"/>
    </source>
</evidence>
<feature type="compositionally biased region" description="Low complexity" evidence="1">
    <location>
        <begin position="62"/>
        <end position="71"/>
    </location>
</feature>
<feature type="compositionally biased region" description="Acidic residues" evidence="1">
    <location>
        <begin position="72"/>
        <end position="87"/>
    </location>
</feature>
<dbReference type="PROSITE" id="PS00636">
    <property type="entry name" value="DNAJ_1"/>
    <property type="match status" value="1"/>
</dbReference>
<dbReference type="AlphaFoldDB" id="A0AAD6T498"/>
<dbReference type="PANTHER" id="PTHR43999">
    <property type="entry name" value="DNAJ HOMOLOG SUBFAMILY C MEMBER 2"/>
    <property type="match status" value="1"/>
</dbReference>
<dbReference type="InterPro" id="IPR044634">
    <property type="entry name" value="Zuotin/DnaJC2"/>
</dbReference>
<dbReference type="Pfam" id="PF00226">
    <property type="entry name" value="DnaJ"/>
    <property type="match status" value="1"/>
</dbReference>
<accession>A0AAD6T498</accession>
<proteinExistence type="predicted"/>
<dbReference type="SUPFAM" id="SSF46565">
    <property type="entry name" value="Chaperone J-domain"/>
    <property type="match status" value="1"/>
</dbReference>